<dbReference type="RefSeq" id="WP_202665970.1">
    <property type="nucleotide sequence ID" value="NZ_JAENMR010000006.1"/>
</dbReference>
<proteinExistence type="predicted"/>
<reference evidence="1" key="1">
    <citation type="submission" date="2020-12" db="EMBL/GenBank/DDBJ databases">
        <title>Draft genome sequence of Enterobacter spp., Lelliottia spp. and Serratia spp. isolated from drinking water reservoirs and lakes.</title>
        <authorList>
            <person name="Reitter C."/>
            <person name="Neuhaus K."/>
            <person name="Huegler M."/>
        </authorList>
    </citation>
    <scope>NUCLEOTIDE SEQUENCE</scope>
    <source>
        <strain evidence="1">TZW15</strain>
    </source>
</reference>
<dbReference type="InterPro" id="IPR025317">
    <property type="entry name" value="DUF4222"/>
</dbReference>
<dbReference type="AlphaFoldDB" id="A0AAP2AFY6"/>
<accession>A0AAP2AFY6</accession>
<dbReference type="EMBL" id="JAENMS010000006">
    <property type="protein sequence ID" value="MBL5935469.1"/>
    <property type="molecule type" value="Genomic_DNA"/>
</dbReference>
<organism evidence="1 2">
    <name type="scientific">Lelliottia amnigena</name>
    <name type="common">Enterobacter amnigenus</name>
    <dbReference type="NCBI Taxonomy" id="61646"/>
    <lineage>
        <taxon>Bacteria</taxon>
        <taxon>Pseudomonadati</taxon>
        <taxon>Pseudomonadota</taxon>
        <taxon>Gammaproteobacteria</taxon>
        <taxon>Enterobacterales</taxon>
        <taxon>Enterobacteriaceae</taxon>
        <taxon>Lelliottia</taxon>
    </lineage>
</organism>
<evidence type="ECO:0000313" key="2">
    <source>
        <dbReference type="Proteomes" id="UP000653275"/>
    </source>
</evidence>
<name>A0AAP2AFY6_LELAM</name>
<protein>
    <submittedName>
        <fullName evidence="1">DUF4222 domain-containing protein</fullName>
    </submittedName>
</protein>
<gene>
    <name evidence="1" type="ORF">I7V27_13580</name>
</gene>
<comment type="caution">
    <text evidence="1">The sequence shown here is derived from an EMBL/GenBank/DDBJ whole genome shotgun (WGS) entry which is preliminary data.</text>
</comment>
<dbReference type="Pfam" id="PF13973">
    <property type="entry name" value="DUF4222"/>
    <property type="match status" value="1"/>
</dbReference>
<dbReference type="Proteomes" id="UP000653275">
    <property type="component" value="Unassembled WGS sequence"/>
</dbReference>
<sequence length="59" mass="7264">MEEQTKTIDRLYKDHHGIVVHVIRYEEDSQKVIYRRPGYEWECAAPLILFRSRFKRIDK</sequence>
<evidence type="ECO:0000313" key="1">
    <source>
        <dbReference type="EMBL" id="MBL5935469.1"/>
    </source>
</evidence>